<accession>A0A8K0TMH3</accession>
<feature type="region of interest" description="Disordered" evidence="1">
    <location>
        <begin position="44"/>
        <end position="63"/>
    </location>
</feature>
<evidence type="ECO:0000313" key="3">
    <source>
        <dbReference type="Proteomes" id="UP000813385"/>
    </source>
</evidence>
<protein>
    <submittedName>
        <fullName evidence="2">Uncharacterized protein</fullName>
    </submittedName>
</protein>
<evidence type="ECO:0000256" key="1">
    <source>
        <dbReference type="SAM" id="MobiDB-lite"/>
    </source>
</evidence>
<feature type="compositionally biased region" description="Basic and acidic residues" evidence="1">
    <location>
        <begin position="47"/>
        <end position="60"/>
    </location>
</feature>
<feature type="compositionally biased region" description="Low complexity" evidence="1">
    <location>
        <begin position="147"/>
        <end position="169"/>
    </location>
</feature>
<evidence type="ECO:0000313" key="2">
    <source>
        <dbReference type="EMBL" id="KAH7375039.1"/>
    </source>
</evidence>
<comment type="caution">
    <text evidence="2">The sequence shown here is derived from an EMBL/GenBank/DDBJ whole genome shotgun (WGS) entry which is preliminary data.</text>
</comment>
<proteinExistence type="predicted"/>
<dbReference type="OrthoDB" id="4771937at2759"/>
<gene>
    <name evidence="2" type="ORF">B0T11DRAFT_323118</name>
</gene>
<dbReference type="EMBL" id="JAGPXD010000001">
    <property type="protein sequence ID" value="KAH7375039.1"/>
    <property type="molecule type" value="Genomic_DNA"/>
</dbReference>
<keyword evidence="3" id="KW-1185">Reference proteome</keyword>
<name>A0A8K0TMH3_9PEZI</name>
<organism evidence="2 3">
    <name type="scientific">Plectosphaerella cucumerina</name>
    <dbReference type="NCBI Taxonomy" id="40658"/>
    <lineage>
        <taxon>Eukaryota</taxon>
        <taxon>Fungi</taxon>
        <taxon>Dikarya</taxon>
        <taxon>Ascomycota</taxon>
        <taxon>Pezizomycotina</taxon>
        <taxon>Sordariomycetes</taxon>
        <taxon>Hypocreomycetidae</taxon>
        <taxon>Glomerellales</taxon>
        <taxon>Plectosphaerellaceae</taxon>
        <taxon>Plectosphaerella</taxon>
    </lineage>
</organism>
<sequence>MARETPASARSGPPSIANSHTSSKPLPARPGTSGTEMLLTTKRRHASEKLQKAQRAERAYKAKKRTAIARADLAESKEHFRKSRHHLREGLHMFACVIKSIPYVIGERRESSLQRKQERQRKRDEEKKKRLEERWAAGDSTRSDSVDAGAPAPEGEAAADAEATPAATA</sequence>
<feature type="compositionally biased region" description="Basic and acidic residues" evidence="1">
    <location>
        <begin position="107"/>
        <end position="145"/>
    </location>
</feature>
<dbReference type="Proteomes" id="UP000813385">
    <property type="component" value="Unassembled WGS sequence"/>
</dbReference>
<dbReference type="AlphaFoldDB" id="A0A8K0TMH3"/>
<feature type="region of interest" description="Disordered" evidence="1">
    <location>
        <begin position="1"/>
        <end position="38"/>
    </location>
</feature>
<feature type="region of interest" description="Disordered" evidence="1">
    <location>
        <begin position="107"/>
        <end position="169"/>
    </location>
</feature>
<reference evidence="2" key="1">
    <citation type="journal article" date="2021" name="Nat. Commun.">
        <title>Genetic determinants of endophytism in the Arabidopsis root mycobiome.</title>
        <authorList>
            <person name="Mesny F."/>
            <person name="Miyauchi S."/>
            <person name="Thiergart T."/>
            <person name="Pickel B."/>
            <person name="Atanasova L."/>
            <person name="Karlsson M."/>
            <person name="Huettel B."/>
            <person name="Barry K.W."/>
            <person name="Haridas S."/>
            <person name="Chen C."/>
            <person name="Bauer D."/>
            <person name="Andreopoulos W."/>
            <person name="Pangilinan J."/>
            <person name="LaButti K."/>
            <person name="Riley R."/>
            <person name="Lipzen A."/>
            <person name="Clum A."/>
            <person name="Drula E."/>
            <person name="Henrissat B."/>
            <person name="Kohler A."/>
            <person name="Grigoriev I.V."/>
            <person name="Martin F.M."/>
            <person name="Hacquard S."/>
        </authorList>
    </citation>
    <scope>NUCLEOTIDE SEQUENCE</scope>
    <source>
        <strain evidence="2">MPI-CAGE-AT-0016</strain>
    </source>
</reference>